<feature type="region of interest" description="Disordered" evidence="2">
    <location>
        <begin position="76"/>
        <end position="95"/>
    </location>
</feature>
<sequence>MPVSESESLKNFNMEENKKSGQHLRRPVAVIKKRSGPLDDAIDKLSLTAEKDLIKSNKIKSSDVYCGPSNLASKNLGRVSPGSRRRRCSTKDKEKKRERWLLTRKTWRYMTDSGRKLIPDGAQSGSDNISLIEAQFQRVCASEPRFILWRRKTSYPGAINNSKRRFKLISRHASSSRCGAELTDQHINADQTIELLQSYLKIRDAYKTTTLLGTKTVRPDQTSSPSSQRPIGNTCTNSNENILKTNFCEKSIQTELLSRLKLLSETHLAELGGVQLKLDNIRQDILEDKVLLRKIYNSLKKQQLHRMLHSTEPPKHNIGRASSLSSLLKLNSYQNSSDKSFSSGVNNINDYHRIDKMIYQNSTSLENCEFRKILRVAPEELSLDARIAPEATDLWSLKSKTKCERIERSFNTCGTQTSFIQLSELKRLAEEFEQTLQQGKDSSAPYSLDEDLEKPVTHSERRKSSIDNEDVSQSVSNTIKRYLRMARKKTVNGADASRFKSINYDRNLRNIKAKGEINPPGMDEGLNKAIQTLDAWPLIALEYVRGNECFRTLQNAHMEWKEAQDERVRKKLEWDKTQKQNIEENFQTASNPIKARTTYSTCNMNSHSRLERTIKTSTGLLTSSSQFLSNIWHGHSNPGSTTNLITLNDKHGNLNHTNLNLRNATSNMQKSKSLSNVGQFVTKKILRSRSKSQNRPHLHQDLSTAYQKWFPSESCLWISENNEKFHIVETVLMNLSKTESDFLQHLALEKIKELNIGNNLDLDLERKSHKRRIIPKKKSLTTSFFDIGRKYEHNGQEILFGTSLECCISRDTKRSDVVGARTRSKQSLMSVFQASGNSTGSIIKLNESVRSCESLPTKSMECGYIETSERFRDSLTNLTKPSTLSHYDIEHNEFDFVKTLHTPRHLNVPTFIINCMDYLEDNGLNKIGIFRVSTSRKRVNQLREEFNKKSHMRIPHDTCPHDVATLLKEFLRDLPEPLLCSRLYTTFLETQRIRNRRLQLEGISHLIKLLPIPHRDTLYVLLRFLAKVAAHSDDICDSDGNIEINGNKMDSSNLSTVFAPNILRGSDQASARDREQDHMNDAINVVRTMIDHYEEIFKISADFLDVIYSHMLDACPDRLYELISTKINGSQWHLNHSDESSVVQNSDATSSADEVFEYPRQTKGYGSVSHCDNESEKRKLEIPVNEEEMRNDHNLSYNDAQKSESLKVFSASLQISSPEQSLLQCKKSIRDKELAGNRASEPRLPASISNIGCAILSAKAAEFEKNVTCNNLPSNGLQDIELKKKKPLYKRQQLISSFRKKS</sequence>
<keyword evidence="4" id="KW-1185">Reference proteome</keyword>
<dbReference type="SMART" id="SM00324">
    <property type="entry name" value="RhoGAP"/>
    <property type="match status" value="1"/>
</dbReference>
<dbReference type="ExpressionAtlas" id="A0A6I8W124">
    <property type="expression patterns" value="baseline"/>
</dbReference>
<feature type="compositionally biased region" description="Polar residues" evidence="2">
    <location>
        <begin position="1"/>
        <end position="11"/>
    </location>
</feature>
<feature type="region of interest" description="Disordered" evidence="2">
    <location>
        <begin position="1"/>
        <end position="23"/>
    </location>
</feature>
<protein>
    <submittedName>
        <fullName evidence="5 6">Uncharacterized protein RhoGAP102A isoform X1</fullName>
    </submittedName>
</protein>
<dbReference type="GO" id="GO:0005096">
    <property type="term" value="F:GTPase activator activity"/>
    <property type="evidence" value="ECO:0007669"/>
    <property type="project" value="UniProtKB-KW"/>
</dbReference>
<dbReference type="InterPro" id="IPR008936">
    <property type="entry name" value="Rho_GTPase_activation_prot"/>
</dbReference>
<dbReference type="PROSITE" id="PS50238">
    <property type="entry name" value="RHOGAP"/>
    <property type="match status" value="1"/>
</dbReference>
<feature type="compositionally biased region" description="Polar residues" evidence="2">
    <location>
        <begin position="436"/>
        <end position="445"/>
    </location>
</feature>
<gene>
    <name evidence="5 6" type="primary">RhoGAP102A</name>
</gene>
<feature type="region of interest" description="Disordered" evidence="2">
    <location>
        <begin position="216"/>
        <end position="235"/>
    </location>
</feature>
<dbReference type="RefSeq" id="XP_033237052.1">
    <property type="nucleotide sequence ID" value="XM_033381161.1"/>
</dbReference>
<evidence type="ECO:0000313" key="6">
    <source>
        <dbReference type="RefSeq" id="XP_033237052.1"/>
    </source>
</evidence>
<dbReference type="RefSeq" id="XP_033237051.1">
    <property type="nucleotide sequence ID" value="XM_033381160.1"/>
</dbReference>
<dbReference type="PANTHER" id="PTHR12635:SF7">
    <property type="entry name" value="RHO GTPASE ACTIVATING PROTEIN 6-RELATED"/>
    <property type="match status" value="1"/>
</dbReference>
<dbReference type="Pfam" id="PF00620">
    <property type="entry name" value="RhoGAP"/>
    <property type="match status" value="1"/>
</dbReference>
<dbReference type="InterPro" id="IPR037863">
    <property type="entry name" value="RHOGAP6/36"/>
</dbReference>
<evidence type="ECO:0000313" key="4">
    <source>
        <dbReference type="Proteomes" id="UP000001819"/>
    </source>
</evidence>
<name>A0A6I8W124_DROPS</name>
<reference evidence="5 6" key="1">
    <citation type="submission" date="2025-04" db="UniProtKB">
        <authorList>
            <consortium name="RefSeq"/>
        </authorList>
    </citation>
    <scope>IDENTIFICATION</scope>
    <source>
        <strain evidence="5 6">MV-25-SWS-2005</strain>
        <tissue evidence="5 6">Whole body</tissue>
    </source>
</reference>
<dbReference type="InterPro" id="IPR000198">
    <property type="entry name" value="RhoGAP_dom"/>
</dbReference>
<evidence type="ECO:0000256" key="2">
    <source>
        <dbReference type="SAM" id="MobiDB-lite"/>
    </source>
</evidence>
<proteinExistence type="predicted"/>
<feature type="domain" description="Rho-GAP" evidence="3">
    <location>
        <begin position="894"/>
        <end position="1097"/>
    </location>
</feature>
<keyword evidence="1" id="KW-0343">GTPase activation</keyword>
<dbReference type="Gene3D" id="1.10.555.10">
    <property type="entry name" value="Rho GTPase activation protein"/>
    <property type="match status" value="1"/>
</dbReference>
<dbReference type="Proteomes" id="UP000001819">
    <property type="component" value="Chromosome 5"/>
</dbReference>
<dbReference type="Bgee" id="FBgn0074552">
    <property type="expression patterns" value="Expressed in insect adult head and 1 other cell type or tissue"/>
</dbReference>
<evidence type="ECO:0000313" key="5">
    <source>
        <dbReference type="RefSeq" id="XP_033237051.1"/>
    </source>
</evidence>
<dbReference type="PANTHER" id="PTHR12635">
    <property type="entry name" value="RHO-GTPASE-ACTIVATING PROTEIN 6 FAMILY MEMBER"/>
    <property type="match status" value="1"/>
</dbReference>
<dbReference type="GO" id="GO:0007165">
    <property type="term" value="P:signal transduction"/>
    <property type="evidence" value="ECO:0007669"/>
    <property type="project" value="InterPro"/>
</dbReference>
<accession>A0A6I8W124</accession>
<feature type="region of interest" description="Disordered" evidence="2">
    <location>
        <begin position="436"/>
        <end position="472"/>
    </location>
</feature>
<feature type="compositionally biased region" description="Basic and acidic residues" evidence="2">
    <location>
        <begin position="453"/>
        <end position="466"/>
    </location>
</feature>
<dbReference type="KEGG" id="dpo:4811658"/>
<organism evidence="4 5">
    <name type="scientific">Drosophila pseudoobscura pseudoobscura</name>
    <name type="common">Fruit fly</name>
    <dbReference type="NCBI Taxonomy" id="46245"/>
    <lineage>
        <taxon>Eukaryota</taxon>
        <taxon>Metazoa</taxon>
        <taxon>Ecdysozoa</taxon>
        <taxon>Arthropoda</taxon>
        <taxon>Hexapoda</taxon>
        <taxon>Insecta</taxon>
        <taxon>Pterygota</taxon>
        <taxon>Neoptera</taxon>
        <taxon>Endopterygota</taxon>
        <taxon>Diptera</taxon>
        <taxon>Brachycera</taxon>
        <taxon>Muscomorpha</taxon>
        <taxon>Ephydroidea</taxon>
        <taxon>Drosophilidae</taxon>
        <taxon>Drosophila</taxon>
        <taxon>Sophophora</taxon>
    </lineage>
</organism>
<evidence type="ECO:0000256" key="1">
    <source>
        <dbReference type="ARBA" id="ARBA00022468"/>
    </source>
</evidence>
<dbReference type="SUPFAM" id="SSF48350">
    <property type="entry name" value="GTPase activation domain, GAP"/>
    <property type="match status" value="1"/>
</dbReference>
<evidence type="ECO:0000259" key="3">
    <source>
        <dbReference type="PROSITE" id="PS50238"/>
    </source>
</evidence>